<feature type="compositionally biased region" description="Basic and acidic residues" evidence="1">
    <location>
        <begin position="1"/>
        <end position="13"/>
    </location>
</feature>
<feature type="region of interest" description="Disordered" evidence="1">
    <location>
        <begin position="1"/>
        <end position="25"/>
    </location>
</feature>
<protein>
    <submittedName>
        <fullName evidence="2">Uncharacterized protein</fullName>
    </submittedName>
</protein>
<proteinExistence type="predicted"/>
<reference evidence="2" key="1">
    <citation type="journal article" date="2021" name="Proc. Natl. Acad. Sci. U.S.A.">
        <title>A Catalog of Tens of Thousands of Viruses from Human Metagenomes Reveals Hidden Associations with Chronic Diseases.</title>
        <authorList>
            <person name="Tisza M.J."/>
            <person name="Buck C.B."/>
        </authorList>
    </citation>
    <scope>NUCLEOTIDE SEQUENCE</scope>
    <source>
        <strain evidence="2">CtyFl19</strain>
    </source>
</reference>
<dbReference type="EMBL" id="BK014791">
    <property type="protein sequence ID" value="DAD75870.1"/>
    <property type="molecule type" value="Genomic_DNA"/>
</dbReference>
<evidence type="ECO:0000313" key="2">
    <source>
        <dbReference type="EMBL" id="DAD75870.1"/>
    </source>
</evidence>
<name>A0A8S5M110_9CAUD</name>
<accession>A0A8S5M110</accession>
<sequence>MRPGQRLEPEPAERQGPLGGRARPGCRALPPGWRLSAWTLPKKIDTFGVALYCAYAPGKAGRS</sequence>
<evidence type="ECO:0000256" key="1">
    <source>
        <dbReference type="SAM" id="MobiDB-lite"/>
    </source>
</evidence>
<organism evidence="2">
    <name type="scientific">Myoviridae sp. ctyFl19</name>
    <dbReference type="NCBI Taxonomy" id="2826717"/>
    <lineage>
        <taxon>Viruses</taxon>
        <taxon>Duplodnaviria</taxon>
        <taxon>Heunggongvirae</taxon>
        <taxon>Uroviricota</taxon>
        <taxon>Caudoviricetes</taxon>
    </lineage>
</organism>